<dbReference type="RefSeq" id="WP_171790819.1">
    <property type="nucleotide sequence ID" value="NZ_JABJWD010000056.1"/>
</dbReference>
<dbReference type="EMBL" id="JANGSQ010000094">
    <property type="protein sequence ID" value="MCW4590118.1"/>
    <property type="molecule type" value="Genomic_DNA"/>
</dbReference>
<sequence>MINSQHILSTIGYESADLADFLETLRARGVTCIIDIRELPISRRRGFSKRSLSEALEMAGIHYIHLRGLGDPKEGRMAARAGDIKKFQAVFSRHLLSERAQADLKTAVDMVSQFAACLLCYERDYKTCHRTIVAKALSDIVPIKIRHLGVRAGLAEKSKQSNLFAPTE</sequence>
<keyword evidence="2" id="KW-1185">Reference proteome</keyword>
<proteinExistence type="predicted"/>
<protein>
    <submittedName>
        <fullName evidence="1">DUF488 domain-containing protein</fullName>
    </submittedName>
</protein>
<name>A0ABT3K3W9_9PROT</name>
<organism evidence="1 2">
    <name type="scientific">Gluconacetobacter entanii</name>
    <dbReference type="NCBI Taxonomy" id="108528"/>
    <lineage>
        <taxon>Bacteria</taxon>
        <taxon>Pseudomonadati</taxon>
        <taxon>Pseudomonadota</taxon>
        <taxon>Alphaproteobacteria</taxon>
        <taxon>Acetobacterales</taxon>
        <taxon>Acetobacteraceae</taxon>
        <taxon>Gluconacetobacter</taxon>
    </lineage>
</organism>
<dbReference type="InterPro" id="IPR014519">
    <property type="entry name" value="UCP024492"/>
</dbReference>
<reference evidence="1 2" key="1">
    <citation type="submission" date="2022-07" db="EMBL/GenBank/DDBJ databases">
        <title>Genome stability of Gluconacetobacter entanii AV429.</title>
        <authorList>
            <person name="Trcek J."/>
            <person name="Cepec E."/>
        </authorList>
    </citation>
    <scope>NUCLEOTIDE SEQUENCE [LARGE SCALE GENOMIC DNA]</scope>
    <source>
        <strain evidence="1 2">AV429_2022</strain>
    </source>
</reference>
<dbReference type="Pfam" id="PF04343">
    <property type="entry name" value="DUF488"/>
    <property type="match status" value="1"/>
</dbReference>
<evidence type="ECO:0000313" key="1">
    <source>
        <dbReference type="EMBL" id="MCW4590118.1"/>
    </source>
</evidence>
<dbReference type="Proteomes" id="UP001526337">
    <property type="component" value="Unassembled WGS sequence"/>
</dbReference>
<accession>A0ABT3K3W9</accession>
<dbReference type="InterPro" id="IPR007438">
    <property type="entry name" value="DUF488"/>
</dbReference>
<dbReference type="PANTHER" id="PTHR39337">
    <property type="entry name" value="BLR5642 PROTEIN"/>
    <property type="match status" value="1"/>
</dbReference>
<comment type="caution">
    <text evidence="1">The sequence shown here is derived from an EMBL/GenBank/DDBJ whole genome shotgun (WGS) entry which is preliminary data.</text>
</comment>
<dbReference type="PIRSF" id="PIRSF024492">
    <property type="entry name" value="UCP024492"/>
    <property type="match status" value="1"/>
</dbReference>
<dbReference type="PANTHER" id="PTHR39337:SF1">
    <property type="entry name" value="BLR5642 PROTEIN"/>
    <property type="match status" value="1"/>
</dbReference>
<evidence type="ECO:0000313" key="2">
    <source>
        <dbReference type="Proteomes" id="UP001526337"/>
    </source>
</evidence>
<gene>
    <name evidence="1" type="ORF">NO263_05930</name>
</gene>